<keyword evidence="3 11" id="KW-0597">Phosphoprotein</keyword>
<evidence type="ECO:0000256" key="1">
    <source>
        <dbReference type="ARBA" id="ARBA00022490"/>
    </source>
</evidence>
<feature type="binding site" evidence="11">
    <location>
        <position position="223"/>
    </location>
    <ligand>
        <name>Mg(2+)</name>
        <dbReference type="ChEBI" id="CHEBI:18420"/>
    </ligand>
</feature>
<evidence type="ECO:0000313" key="14">
    <source>
        <dbReference type="Proteomes" id="UP000094769"/>
    </source>
</evidence>
<dbReference type="HAMAP" id="MF_01497">
    <property type="entry name" value="SrkA_kinase"/>
    <property type="match status" value="1"/>
</dbReference>
<keyword evidence="7 11" id="KW-0418">Kinase</keyword>
<proteinExistence type="inferred from homology"/>
<comment type="catalytic activity">
    <reaction evidence="11">
        <text>L-seryl-[protein] + ATP = O-phospho-L-seryl-[protein] + ADP + H(+)</text>
        <dbReference type="Rhea" id="RHEA:17989"/>
        <dbReference type="Rhea" id="RHEA-COMP:9863"/>
        <dbReference type="Rhea" id="RHEA-COMP:11604"/>
        <dbReference type="ChEBI" id="CHEBI:15378"/>
        <dbReference type="ChEBI" id="CHEBI:29999"/>
        <dbReference type="ChEBI" id="CHEBI:30616"/>
        <dbReference type="ChEBI" id="CHEBI:83421"/>
        <dbReference type="ChEBI" id="CHEBI:456216"/>
        <dbReference type="EC" id="2.7.11.1"/>
    </reaction>
</comment>
<keyword evidence="10 11" id="KW-0346">Stress response</keyword>
<dbReference type="OrthoDB" id="5392197at2"/>
<dbReference type="Pfam" id="PF01636">
    <property type="entry name" value="APH"/>
    <property type="match status" value="1"/>
</dbReference>
<dbReference type="InterPro" id="IPR032882">
    <property type="entry name" value="SrkA/RdoA"/>
</dbReference>
<evidence type="ECO:0000256" key="6">
    <source>
        <dbReference type="ARBA" id="ARBA00022741"/>
    </source>
</evidence>
<comment type="subcellular location">
    <subcellularLocation>
        <location evidence="11">Cytoplasm</location>
    </subcellularLocation>
</comment>
<feature type="active site" evidence="11">
    <location>
        <position position="223"/>
    </location>
</feature>
<dbReference type="GO" id="GO:0000287">
    <property type="term" value="F:magnesium ion binding"/>
    <property type="evidence" value="ECO:0007669"/>
    <property type="project" value="UniProtKB-UniRule"/>
</dbReference>
<name>A0A7Z0VID8_9GAMM</name>
<evidence type="ECO:0000256" key="5">
    <source>
        <dbReference type="ARBA" id="ARBA00022723"/>
    </source>
</evidence>
<feature type="active site" description="Proton acceptor" evidence="11">
    <location>
        <position position="206"/>
    </location>
</feature>
<organism evidence="13 14">
    <name type="scientific">Candidatus Thiodiazotropha endolucinida</name>
    <dbReference type="NCBI Taxonomy" id="1655433"/>
    <lineage>
        <taxon>Bacteria</taxon>
        <taxon>Pseudomonadati</taxon>
        <taxon>Pseudomonadota</taxon>
        <taxon>Gammaproteobacteria</taxon>
        <taxon>Chromatiales</taxon>
        <taxon>Sedimenticolaceae</taxon>
        <taxon>Candidatus Thiodiazotropha</taxon>
    </lineage>
</organism>
<dbReference type="EMBL" id="MARB01000026">
    <property type="protein sequence ID" value="ODJ86148.1"/>
    <property type="molecule type" value="Genomic_DNA"/>
</dbReference>
<keyword evidence="5 11" id="KW-0479">Metal-binding</keyword>
<dbReference type="AlphaFoldDB" id="A0A7Z0VID8"/>
<dbReference type="PANTHER" id="PTHR39573:SF1">
    <property type="entry name" value="STRESS RESPONSE KINASE A"/>
    <property type="match status" value="1"/>
</dbReference>
<dbReference type="EC" id="2.7.11.1" evidence="11"/>
<keyword evidence="8 11" id="KW-0067">ATP-binding</keyword>
<feature type="binding site" evidence="11">
    <location>
        <position position="211"/>
    </location>
    <ligand>
        <name>Mg(2+)</name>
        <dbReference type="ChEBI" id="CHEBI:18420"/>
    </ligand>
</feature>
<evidence type="ECO:0000256" key="7">
    <source>
        <dbReference type="ARBA" id="ARBA00022777"/>
    </source>
</evidence>
<evidence type="ECO:0000256" key="4">
    <source>
        <dbReference type="ARBA" id="ARBA00022679"/>
    </source>
</evidence>
<reference evidence="13 14" key="1">
    <citation type="submission" date="2016-06" db="EMBL/GenBank/DDBJ databases">
        <title>Genome sequence of endosymbiont of Candidatus Endolucinida thiodiazotropha.</title>
        <authorList>
            <person name="Poehlein A."/>
            <person name="Koenig S."/>
            <person name="Heiden S.E."/>
            <person name="Thuermer A."/>
            <person name="Voget S."/>
            <person name="Daniel R."/>
            <person name="Markert S."/>
            <person name="Gros O."/>
            <person name="Schweder T."/>
        </authorList>
    </citation>
    <scope>NUCLEOTIDE SEQUENCE [LARGE SCALE GENOMIC DNA]</scope>
    <source>
        <strain evidence="13 14">COS</strain>
    </source>
</reference>
<accession>A0A7Z0VID8</accession>
<dbReference type="Gene3D" id="1.20.1270.170">
    <property type="match status" value="1"/>
</dbReference>
<comment type="similarity">
    <text evidence="11">Belongs to the SrkA/RdoA protein kinase family.</text>
</comment>
<dbReference type="Gene3D" id="1.10.510.10">
    <property type="entry name" value="Transferase(Phosphotransferase) domain 1"/>
    <property type="match status" value="1"/>
</dbReference>
<keyword evidence="14" id="KW-1185">Reference proteome</keyword>
<keyword evidence="4 11" id="KW-0808">Transferase</keyword>
<sequence>MKVDSQEQAFAKLTPDVLLDAVESTGVSCSGQMLALNSYENRVYQVGLEEGSSLVAKFYRPNRWSDQAILEEHRFTLELAEQEIPVIAPIIDNDGNTLLHHQGNRFALYPCKGGRAPELDDPNHLVQLGRFIARIHLLGSTRGFEHRPNIDLDSFMHRPSAFLLEHDFIPGHLVTAYETLLADLIERIEGCYARAGSFQTIRLHGDCHPGNILWRDEGPQIVDFDDARMGPAIQDLWMFLSGDRAYMSERAADLLEGYSQFYDFNPAELHLMEALRTMRLVHYAGWLARRWYDPAFPKAFPWFDSMAFWEEHILTLREQLAKMDEPPIAW</sequence>
<comment type="catalytic activity">
    <reaction evidence="11">
        <text>L-threonyl-[protein] + ATP = O-phospho-L-threonyl-[protein] + ADP + H(+)</text>
        <dbReference type="Rhea" id="RHEA:46608"/>
        <dbReference type="Rhea" id="RHEA-COMP:11060"/>
        <dbReference type="Rhea" id="RHEA-COMP:11605"/>
        <dbReference type="ChEBI" id="CHEBI:15378"/>
        <dbReference type="ChEBI" id="CHEBI:30013"/>
        <dbReference type="ChEBI" id="CHEBI:30616"/>
        <dbReference type="ChEBI" id="CHEBI:61977"/>
        <dbReference type="ChEBI" id="CHEBI:456216"/>
        <dbReference type="EC" id="2.7.11.1"/>
    </reaction>
</comment>
<dbReference type="NCBIfam" id="NF008738">
    <property type="entry name" value="PRK11768.1"/>
    <property type="match status" value="1"/>
</dbReference>
<comment type="function">
    <text evidence="11">A protein kinase that phosphorylates Ser and Thr residues. Probably acts to suppress the effects of stress linked to accumulation of reactive oxygen species. Probably involved in the extracytoplasmic stress response.</text>
</comment>
<keyword evidence="6 11" id="KW-0547">Nucleotide-binding</keyword>
<dbReference type="SUPFAM" id="SSF56112">
    <property type="entry name" value="Protein kinase-like (PK-like)"/>
    <property type="match status" value="1"/>
</dbReference>
<dbReference type="GO" id="GO:0005524">
    <property type="term" value="F:ATP binding"/>
    <property type="evidence" value="ECO:0007669"/>
    <property type="project" value="UniProtKB-UniRule"/>
</dbReference>
<dbReference type="Proteomes" id="UP000094769">
    <property type="component" value="Unassembled WGS sequence"/>
</dbReference>
<dbReference type="Gene3D" id="3.30.200.70">
    <property type="match status" value="1"/>
</dbReference>
<protein>
    <recommendedName>
        <fullName evidence="11">Stress response kinase A</fullName>
        <ecNumber evidence="11">2.7.11.1</ecNumber>
    </recommendedName>
    <alternativeName>
        <fullName evidence="11">Serine/threonine-protein kinase SrkA</fullName>
    </alternativeName>
</protein>
<dbReference type="RefSeq" id="WP_069127410.1">
    <property type="nucleotide sequence ID" value="NZ_MARB01000026.1"/>
</dbReference>
<dbReference type="PANTHER" id="PTHR39573">
    <property type="entry name" value="STRESS RESPONSE KINASE A"/>
    <property type="match status" value="1"/>
</dbReference>
<evidence type="ECO:0000256" key="9">
    <source>
        <dbReference type="ARBA" id="ARBA00022842"/>
    </source>
</evidence>
<evidence type="ECO:0000256" key="3">
    <source>
        <dbReference type="ARBA" id="ARBA00022553"/>
    </source>
</evidence>
<evidence type="ECO:0000256" key="10">
    <source>
        <dbReference type="ARBA" id="ARBA00023016"/>
    </source>
</evidence>
<keyword evidence="1 11" id="KW-0963">Cytoplasm</keyword>
<keyword evidence="9 11" id="KW-0460">Magnesium</keyword>
<feature type="site" description="ATP" evidence="11">
    <location>
        <position position="38"/>
    </location>
</feature>
<dbReference type="InterPro" id="IPR002575">
    <property type="entry name" value="Aminoglycoside_PTrfase"/>
</dbReference>
<evidence type="ECO:0000256" key="11">
    <source>
        <dbReference type="HAMAP-Rule" id="MF_01497"/>
    </source>
</evidence>
<keyword evidence="2 11" id="KW-0723">Serine/threonine-protein kinase</keyword>
<gene>
    <name evidence="11" type="primary">srkA</name>
    <name evidence="13" type="ORF">CODIS_35810</name>
</gene>
<evidence type="ECO:0000313" key="13">
    <source>
        <dbReference type="EMBL" id="ODJ86148.1"/>
    </source>
</evidence>
<evidence type="ECO:0000259" key="12">
    <source>
        <dbReference type="Pfam" id="PF01636"/>
    </source>
</evidence>
<comment type="cofactor">
    <cofactor evidence="11">
        <name>Mg(2+)</name>
        <dbReference type="ChEBI" id="CHEBI:18420"/>
    </cofactor>
</comment>
<dbReference type="GO" id="GO:0004674">
    <property type="term" value="F:protein serine/threonine kinase activity"/>
    <property type="evidence" value="ECO:0007669"/>
    <property type="project" value="UniProtKB-UniRule"/>
</dbReference>
<comment type="subunit">
    <text evidence="11">Monomer.</text>
</comment>
<comment type="caution">
    <text evidence="13">The sequence shown here is derived from an EMBL/GenBank/DDBJ whole genome shotgun (WGS) entry which is preliminary data.</text>
</comment>
<dbReference type="GO" id="GO:0005737">
    <property type="term" value="C:cytoplasm"/>
    <property type="evidence" value="ECO:0007669"/>
    <property type="project" value="UniProtKB-SubCell"/>
</dbReference>
<feature type="domain" description="Aminoglycoside phosphotransferase" evidence="12">
    <location>
        <begin position="38"/>
        <end position="269"/>
    </location>
</feature>
<dbReference type="InterPro" id="IPR011009">
    <property type="entry name" value="Kinase-like_dom_sf"/>
</dbReference>
<evidence type="ECO:0000256" key="2">
    <source>
        <dbReference type="ARBA" id="ARBA00022527"/>
    </source>
</evidence>
<evidence type="ECO:0000256" key="8">
    <source>
        <dbReference type="ARBA" id="ARBA00022840"/>
    </source>
</evidence>